<protein>
    <submittedName>
        <fullName evidence="1">Uncharacterized protein</fullName>
    </submittedName>
</protein>
<evidence type="ECO:0000313" key="1">
    <source>
        <dbReference type="EMBL" id="JAE06180.1"/>
    </source>
</evidence>
<dbReference type="AlphaFoldDB" id="A0A0A9EZK6"/>
<dbReference type="EMBL" id="GBRH01191716">
    <property type="protein sequence ID" value="JAE06180.1"/>
    <property type="molecule type" value="Transcribed_RNA"/>
</dbReference>
<proteinExistence type="predicted"/>
<reference evidence="1" key="1">
    <citation type="submission" date="2014-09" db="EMBL/GenBank/DDBJ databases">
        <authorList>
            <person name="Magalhaes I.L.F."/>
            <person name="Oliveira U."/>
            <person name="Santos F.R."/>
            <person name="Vidigal T.H.D.A."/>
            <person name="Brescovit A.D."/>
            <person name="Santos A.J."/>
        </authorList>
    </citation>
    <scope>NUCLEOTIDE SEQUENCE</scope>
    <source>
        <tissue evidence="1">Shoot tissue taken approximately 20 cm above the soil surface</tissue>
    </source>
</reference>
<name>A0A0A9EZK6_ARUDO</name>
<organism evidence="1">
    <name type="scientific">Arundo donax</name>
    <name type="common">Giant reed</name>
    <name type="synonym">Donax arundinaceus</name>
    <dbReference type="NCBI Taxonomy" id="35708"/>
    <lineage>
        <taxon>Eukaryota</taxon>
        <taxon>Viridiplantae</taxon>
        <taxon>Streptophyta</taxon>
        <taxon>Embryophyta</taxon>
        <taxon>Tracheophyta</taxon>
        <taxon>Spermatophyta</taxon>
        <taxon>Magnoliopsida</taxon>
        <taxon>Liliopsida</taxon>
        <taxon>Poales</taxon>
        <taxon>Poaceae</taxon>
        <taxon>PACMAD clade</taxon>
        <taxon>Arundinoideae</taxon>
        <taxon>Arundineae</taxon>
        <taxon>Arundo</taxon>
    </lineage>
</organism>
<accession>A0A0A9EZK6</accession>
<reference evidence="1" key="2">
    <citation type="journal article" date="2015" name="Data Brief">
        <title>Shoot transcriptome of the giant reed, Arundo donax.</title>
        <authorList>
            <person name="Barrero R.A."/>
            <person name="Guerrero F.D."/>
            <person name="Moolhuijzen P."/>
            <person name="Goolsby J.A."/>
            <person name="Tidwell J."/>
            <person name="Bellgard S.E."/>
            <person name="Bellgard M.I."/>
        </authorList>
    </citation>
    <scope>NUCLEOTIDE SEQUENCE</scope>
    <source>
        <tissue evidence="1">Shoot tissue taken approximately 20 cm above the soil surface</tissue>
    </source>
</reference>
<sequence>MLITKSKHFWMYTEMNCLTFMQSITSSRSLLYNDPYSRIIVM</sequence>